<keyword evidence="3" id="KW-1185">Reference proteome</keyword>
<name>A0A5E4Z945_9BURK</name>
<keyword evidence="1" id="KW-0472">Membrane</keyword>
<dbReference type="Proteomes" id="UP000366819">
    <property type="component" value="Unassembled WGS sequence"/>
</dbReference>
<organism evidence="2 3">
    <name type="scientific">Pandoraea aquatica</name>
    <dbReference type="NCBI Taxonomy" id="2508290"/>
    <lineage>
        <taxon>Bacteria</taxon>
        <taxon>Pseudomonadati</taxon>
        <taxon>Pseudomonadota</taxon>
        <taxon>Betaproteobacteria</taxon>
        <taxon>Burkholderiales</taxon>
        <taxon>Burkholderiaceae</taxon>
        <taxon>Pandoraea</taxon>
    </lineage>
</organism>
<dbReference type="EMBL" id="CABPSN010000013">
    <property type="protein sequence ID" value="VVE57318.1"/>
    <property type="molecule type" value="Genomic_DNA"/>
</dbReference>
<reference evidence="2 3" key="1">
    <citation type="submission" date="2019-08" db="EMBL/GenBank/DDBJ databases">
        <authorList>
            <person name="Peeters C."/>
        </authorList>
    </citation>
    <scope>NUCLEOTIDE SEQUENCE [LARGE SCALE GENOMIC DNA]</scope>
    <source>
        <strain evidence="2 3">LMG 31011</strain>
    </source>
</reference>
<evidence type="ECO:0000313" key="3">
    <source>
        <dbReference type="Proteomes" id="UP000366819"/>
    </source>
</evidence>
<dbReference type="AlphaFoldDB" id="A0A5E4Z945"/>
<dbReference type="RefSeq" id="WP_150578466.1">
    <property type="nucleotide sequence ID" value="NZ_CABPSN010000013.1"/>
</dbReference>
<gene>
    <name evidence="2" type="ORF">PAQ31011_05200</name>
</gene>
<keyword evidence="1" id="KW-1133">Transmembrane helix</keyword>
<evidence type="ECO:0000313" key="2">
    <source>
        <dbReference type="EMBL" id="VVE57318.1"/>
    </source>
</evidence>
<accession>A0A5E4Z945</accession>
<sequence length="112" mass="12812">MKASQKRNPWWRLLKLLVITCVLLLVTIWCIAVYIRYPGKSGSCPDLTASELNVFLTRYFNRKRDTSFTVLPGAFESGSVDDRIWMVPVVHEGKDYFAMVDCHGGIELSGRR</sequence>
<proteinExistence type="predicted"/>
<dbReference type="OrthoDB" id="8971064at2"/>
<evidence type="ECO:0000256" key="1">
    <source>
        <dbReference type="SAM" id="Phobius"/>
    </source>
</evidence>
<keyword evidence="1" id="KW-0812">Transmembrane</keyword>
<feature type="transmembrane region" description="Helical" evidence="1">
    <location>
        <begin position="12"/>
        <end position="35"/>
    </location>
</feature>
<protein>
    <submittedName>
        <fullName evidence="2">Uncharacterized protein</fullName>
    </submittedName>
</protein>